<protein>
    <submittedName>
        <fullName evidence="1">DUF2913 family protein</fullName>
    </submittedName>
</protein>
<reference evidence="1" key="1">
    <citation type="journal article" date="2018" name="Genome Biol.">
        <title>SKESA: strategic k-mer extension for scrupulous assemblies.</title>
        <authorList>
            <person name="Souvorov A."/>
            <person name="Agarwala R."/>
            <person name="Lipman D.J."/>
        </authorList>
    </citation>
    <scope>NUCLEOTIDE SEQUENCE</scope>
    <source>
        <strain evidence="1">MA.03-3818</strain>
    </source>
</reference>
<dbReference type="InterPro" id="IPR021316">
    <property type="entry name" value="DUF2913"/>
</dbReference>
<proteinExistence type="predicted"/>
<comment type="caution">
    <text evidence="1">The sequence shown here is derived from an EMBL/GenBank/DDBJ whole genome shotgun (WGS) entry which is preliminary data.</text>
</comment>
<dbReference type="Pfam" id="PF11140">
    <property type="entry name" value="DUF2913"/>
    <property type="match status" value="1"/>
</dbReference>
<reference evidence="1" key="2">
    <citation type="submission" date="2020-02" db="EMBL/GenBank/DDBJ databases">
        <authorList>
            <consortium name="NCBI Pathogen Detection Project"/>
        </authorList>
    </citation>
    <scope>NUCLEOTIDE SEQUENCE</scope>
    <source>
        <strain evidence="1">MA.03-3818</strain>
    </source>
</reference>
<dbReference type="EMBL" id="DAAUKO010000015">
    <property type="protein sequence ID" value="HAF1615712.1"/>
    <property type="molecule type" value="Genomic_DNA"/>
</dbReference>
<gene>
    <name evidence="1" type="ORF">G9B49_004739</name>
</gene>
<dbReference type="AlphaFoldDB" id="A0A742UFY6"/>
<sequence length="198" mass="22851">MSVNEKNEKTAHLVWCAMIALRLARQEGRVQSEQQENLFLVRWFADAERQRRFSRDVATDIRWMLQQGRSLGVRAQLARKLDYIWRSTTGNIMEQTELFRLTWGLETAKSQQWVYHVLSDTEWLRLRRQSLNPDICAVYIPKSALEKAFSEKGKQSSPVPVRITGNAEAFGMLLATSGWLVQPSPEPDVLFLWAKQGG</sequence>
<evidence type="ECO:0000313" key="1">
    <source>
        <dbReference type="EMBL" id="HAF1615712.1"/>
    </source>
</evidence>
<organism evidence="1">
    <name type="scientific">Salmonella enterica</name>
    <name type="common">Salmonella choleraesuis</name>
    <dbReference type="NCBI Taxonomy" id="28901"/>
    <lineage>
        <taxon>Bacteria</taxon>
        <taxon>Pseudomonadati</taxon>
        <taxon>Pseudomonadota</taxon>
        <taxon>Gammaproteobacteria</taxon>
        <taxon>Enterobacterales</taxon>
        <taxon>Enterobacteriaceae</taxon>
        <taxon>Salmonella</taxon>
    </lineage>
</organism>
<name>A0A742UFY6_SALER</name>
<accession>A0A742UFY6</accession>